<evidence type="ECO:0000313" key="2">
    <source>
        <dbReference type="Proteomes" id="UP001432062"/>
    </source>
</evidence>
<accession>A0ABZ1YUV1</accession>
<dbReference type="Proteomes" id="UP001432062">
    <property type="component" value="Chromosome"/>
</dbReference>
<sequence>MTVHEAPLDHIVQCHLACEAWFAGNAPLGGHATGYLGYLGYLDVALFVARPR</sequence>
<keyword evidence="2" id="KW-1185">Reference proteome</keyword>
<gene>
    <name evidence="1" type="ORF">OG563_43955</name>
</gene>
<dbReference type="RefSeq" id="WP_329409469.1">
    <property type="nucleotide sequence ID" value="NZ_CP109441.1"/>
</dbReference>
<dbReference type="EMBL" id="CP109441">
    <property type="protein sequence ID" value="WUV45956.1"/>
    <property type="molecule type" value="Genomic_DNA"/>
</dbReference>
<organism evidence="1 2">
    <name type="scientific">Nocardia vinacea</name>
    <dbReference type="NCBI Taxonomy" id="96468"/>
    <lineage>
        <taxon>Bacteria</taxon>
        <taxon>Bacillati</taxon>
        <taxon>Actinomycetota</taxon>
        <taxon>Actinomycetes</taxon>
        <taxon>Mycobacteriales</taxon>
        <taxon>Nocardiaceae</taxon>
        <taxon>Nocardia</taxon>
    </lineage>
</organism>
<protein>
    <submittedName>
        <fullName evidence="1">Uncharacterized protein</fullName>
    </submittedName>
</protein>
<reference evidence="1" key="1">
    <citation type="submission" date="2022-10" db="EMBL/GenBank/DDBJ databases">
        <title>The complete genomes of actinobacterial strains from the NBC collection.</title>
        <authorList>
            <person name="Joergensen T.S."/>
            <person name="Alvarez Arevalo M."/>
            <person name="Sterndorff E.B."/>
            <person name="Faurdal D."/>
            <person name="Vuksanovic O."/>
            <person name="Mourched A.-S."/>
            <person name="Charusanti P."/>
            <person name="Shaw S."/>
            <person name="Blin K."/>
            <person name="Weber T."/>
        </authorList>
    </citation>
    <scope>NUCLEOTIDE SEQUENCE</scope>
    <source>
        <strain evidence="1">NBC_01482</strain>
    </source>
</reference>
<proteinExistence type="predicted"/>
<name>A0ABZ1YUV1_9NOCA</name>
<evidence type="ECO:0000313" key="1">
    <source>
        <dbReference type="EMBL" id="WUV45956.1"/>
    </source>
</evidence>